<feature type="compositionally biased region" description="Polar residues" evidence="2">
    <location>
        <begin position="21"/>
        <end position="46"/>
    </location>
</feature>
<name>A0A6P6BAP4_DURZI</name>
<sequence length="348" mass="37239">MINPTESAERKPSSSEHQPQEKNSLQNSLGAQERTSQNESNMAQSEKSTDEEDKMKMSHGGNDQEKIGQNKNNVTQAEGDAETEGSGGDNMKGQADLENDGGQNESNVTQSEKSTDDGDTMKMSQGGDDQAKIGQNKNNVTQAEGDAETEGSGADNMKGQADLENEGRQNEQNVTQTDHQGEESGATGGGSSSSILGTKRGRDRDPIDVGSSSGSKASKKGKLDVPSCAPTCYVCKKTFASWKAVFGHLRAHQRQTPGAFPPPTFTPEGSPERNNGDKTLKEQLAPTLLNLARETIQKMIQDSNTTDAAEAASSPRRGLDIDLNEPRTNVLLDLNYPPPPEKEDGDKS</sequence>
<dbReference type="PROSITE" id="PS00028">
    <property type="entry name" value="ZINC_FINGER_C2H2_1"/>
    <property type="match status" value="1"/>
</dbReference>
<protein>
    <submittedName>
        <fullName evidence="5">Uncharacterized protein DDB_G0290685-like</fullName>
    </submittedName>
</protein>
<dbReference type="InterPro" id="IPR013087">
    <property type="entry name" value="Znf_C2H2_type"/>
</dbReference>
<gene>
    <name evidence="5" type="primary">LOC111316488</name>
</gene>
<dbReference type="KEGG" id="dzi:111316488"/>
<dbReference type="PANTHER" id="PTHR47591:SF13">
    <property type="entry name" value="OS02G0293900 PROTEIN"/>
    <property type="match status" value="1"/>
</dbReference>
<feature type="compositionally biased region" description="Polar residues" evidence="2">
    <location>
        <begin position="101"/>
        <end position="112"/>
    </location>
</feature>
<dbReference type="GO" id="GO:0008270">
    <property type="term" value="F:zinc ion binding"/>
    <property type="evidence" value="ECO:0007669"/>
    <property type="project" value="UniProtKB-KW"/>
</dbReference>
<dbReference type="RefSeq" id="XP_022774160.1">
    <property type="nucleotide sequence ID" value="XM_022918425.1"/>
</dbReference>
<evidence type="ECO:0000259" key="3">
    <source>
        <dbReference type="PROSITE" id="PS50157"/>
    </source>
</evidence>
<dbReference type="Proteomes" id="UP000515121">
    <property type="component" value="Unplaced"/>
</dbReference>
<feature type="compositionally biased region" description="Polar residues" evidence="2">
    <location>
        <begin position="133"/>
        <end position="142"/>
    </location>
</feature>
<evidence type="ECO:0000256" key="1">
    <source>
        <dbReference type="PROSITE-ProRule" id="PRU00042"/>
    </source>
</evidence>
<dbReference type="PANTHER" id="PTHR47591">
    <property type="entry name" value="ZINC FINGER PROTEIN ZAT2-RELATED"/>
    <property type="match status" value="1"/>
</dbReference>
<feature type="region of interest" description="Disordered" evidence="2">
    <location>
        <begin position="253"/>
        <end position="278"/>
    </location>
</feature>
<evidence type="ECO:0000313" key="5">
    <source>
        <dbReference type="RefSeq" id="XP_022774160.1"/>
    </source>
</evidence>
<proteinExistence type="predicted"/>
<dbReference type="OrthoDB" id="6077919at2759"/>
<feature type="compositionally biased region" description="Basic and acidic residues" evidence="2">
    <location>
        <begin position="7"/>
        <end position="20"/>
    </location>
</feature>
<dbReference type="GeneID" id="111316488"/>
<evidence type="ECO:0000256" key="2">
    <source>
        <dbReference type="SAM" id="MobiDB-lite"/>
    </source>
</evidence>
<keyword evidence="1" id="KW-0863">Zinc-finger</keyword>
<keyword evidence="4" id="KW-1185">Reference proteome</keyword>
<keyword evidence="1" id="KW-0479">Metal-binding</keyword>
<feature type="region of interest" description="Disordered" evidence="2">
    <location>
        <begin position="301"/>
        <end position="348"/>
    </location>
</feature>
<feature type="region of interest" description="Disordered" evidence="2">
    <location>
        <begin position="1"/>
        <end position="227"/>
    </location>
</feature>
<evidence type="ECO:0000313" key="4">
    <source>
        <dbReference type="Proteomes" id="UP000515121"/>
    </source>
</evidence>
<keyword evidence="1" id="KW-0862">Zinc</keyword>
<dbReference type="AlphaFoldDB" id="A0A6P6BAP4"/>
<accession>A0A6P6BAP4</accession>
<reference evidence="5" key="1">
    <citation type="submission" date="2025-08" db="UniProtKB">
        <authorList>
            <consortium name="RefSeq"/>
        </authorList>
    </citation>
    <scope>IDENTIFICATION</scope>
    <source>
        <tissue evidence="5">Fruit stalk</tissue>
    </source>
</reference>
<dbReference type="PROSITE" id="PS50157">
    <property type="entry name" value="ZINC_FINGER_C2H2_2"/>
    <property type="match status" value="1"/>
</dbReference>
<feature type="domain" description="C2H2-type" evidence="3">
    <location>
        <begin position="230"/>
        <end position="257"/>
    </location>
</feature>
<organism evidence="4 5">
    <name type="scientific">Durio zibethinus</name>
    <name type="common">Durian</name>
    <dbReference type="NCBI Taxonomy" id="66656"/>
    <lineage>
        <taxon>Eukaryota</taxon>
        <taxon>Viridiplantae</taxon>
        <taxon>Streptophyta</taxon>
        <taxon>Embryophyta</taxon>
        <taxon>Tracheophyta</taxon>
        <taxon>Spermatophyta</taxon>
        <taxon>Magnoliopsida</taxon>
        <taxon>eudicotyledons</taxon>
        <taxon>Gunneridae</taxon>
        <taxon>Pentapetalae</taxon>
        <taxon>rosids</taxon>
        <taxon>malvids</taxon>
        <taxon>Malvales</taxon>
        <taxon>Malvaceae</taxon>
        <taxon>Helicteroideae</taxon>
        <taxon>Durio</taxon>
    </lineage>
</organism>